<keyword evidence="1" id="KW-0732">Signal</keyword>
<feature type="chain" id="PRO_5004673091" description="Dense granule protein GRA12" evidence="1">
    <location>
        <begin position="25"/>
        <end position="395"/>
    </location>
</feature>
<evidence type="ECO:0000313" key="3">
    <source>
        <dbReference type="Proteomes" id="UP000030747"/>
    </source>
</evidence>
<proteinExistence type="predicted"/>
<dbReference type="EMBL" id="HG675525">
    <property type="protein sequence ID" value="CDJ41158.1"/>
    <property type="molecule type" value="Genomic_DNA"/>
</dbReference>
<sequence>MGLTGFFILLGIVYSSLIIEKAIADVGIFSSDGNSIRTHSTLHRQSWTMSPDGCRVGKAGNLVVTPLGGSAADGREILDTQGTGPQLCAWLSMMEKAHYEMSSAWESRHNRKRSQVSRWNILRRFLLWTRSFPELEFQVEVRYISLWNKDRFGHPMPWATAVFRYICPQSERSYGLLDHLCGAVFSQGKDPRVGTEVYLLLQPRTGYNRPLDVRASNWQYVSGALSGLRGARTESQREADEKWMWLSSTFSRLKSIMTITGKVDDCWMNGGECYFKWLLRVEWRLFSETVCERLHRDANAGFGGALKAAALESVQVNITGMDLFNFSSPLLYGVLDEGMLQLNAGSGFVALEVDTNPFNPPNFERAKSTSQNVRAASMLFKGVRSFFGARSKGDS</sequence>
<reference evidence="2" key="2">
    <citation type="submission" date="2013-10" db="EMBL/GenBank/DDBJ databases">
        <authorList>
            <person name="Aslett M."/>
        </authorList>
    </citation>
    <scope>NUCLEOTIDE SEQUENCE [LARGE SCALE GENOMIC DNA]</scope>
    <source>
        <strain evidence="2">Houghton</strain>
    </source>
</reference>
<dbReference type="SMR" id="U6KW57"/>
<accession>U6KW57</accession>
<feature type="signal peptide" evidence="1">
    <location>
        <begin position="1"/>
        <end position="24"/>
    </location>
</feature>
<keyword evidence="3" id="KW-1185">Reference proteome</keyword>
<dbReference type="RefSeq" id="XP_013231908.1">
    <property type="nucleotide sequence ID" value="XM_013376454.1"/>
</dbReference>
<protein>
    <recommendedName>
        <fullName evidence="4">Dense granule protein GRA12</fullName>
    </recommendedName>
</protein>
<evidence type="ECO:0008006" key="4">
    <source>
        <dbReference type="Google" id="ProtNLM"/>
    </source>
</evidence>
<dbReference type="Proteomes" id="UP000030747">
    <property type="component" value="Unassembled WGS sequence"/>
</dbReference>
<organism evidence="2 3">
    <name type="scientific">Eimeria tenella</name>
    <name type="common">Coccidian parasite</name>
    <dbReference type="NCBI Taxonomy" id="5802"/>
    <lineage>
        <taxon>Eukaryota</taxon>
        <taxon>Sar</taxon>
        <taxon>Alveolata</taxon>
        <taxon>Apicomplexa</taxon>
        <taxon>Conoidasida</taxon>
        <taxon>Coccidia</taxon>
        <taxon>Eucoccidiorida</taxon>
        <taxon>Eimeriorina</taxon>
        <taxon>Eimeriidae</taxon>
        <taxon>Eimeria</taxon>
    </lineage>
</organism>
<dbReference type="VEuPathDB" id="ToxoDB:ETH2_0531100"/>
<evidence type="ECO:0000256" key="1">
    <source>
        <dbReference type="SAM" id="SignalP"/>
    </source>
</evidence>
<dbReference type="GeneID" id="25253902"/>
<dbReference type="VEuPathDB" id="ToxoDB:ETH_00023950"/>
<evidence type="ECO:0000313" key="2">
    <source>
        <dbReference type="EMBL" id="CDJ41158.1"/>
    </source>
</evidence>
<gene>
    <name evidence="2" type="ORF">ETH_00023950</name>
</gene>
<dbReference type="OMA" id="ETHKTGP"/>
<reference evidence="2" key="1">
    <citation type="submission" date="2013-10" db="EMBL/GenBank/DDBJ databases">
        <title>Genomic analysis of the causative agents of coccidiosis in chickens.</title>
        <authorList>
            <person name="Reid A.J."/>
            <person name="Blake D."/>
            <person name="Billington K."/>
            <person name="Browne H."/>
            <person name="Dunn M."/>
            <person name="Hung S."/>
            <person name="Kawahara F."/>
            <person name="Miranda-Saavedra D."/>
            <person name="Mourier T."/>
            <person name="Nagra H."/>
            <person name="Otto T.D."/>
            <person name="Rawlings N."/>
            <person name="Sanchez A."/>
            <person name="Sanders M."/>
            <person name="Subramaniam C."/>
            <person name="Tay Y."/>
            <person name="Dear P."/>
            <person name="Doerig C."/>
            <person name="Gruber A."/>
            <person name="Parkinson J."/>
            <person name="Shirley M."/>
            <person name="Wan K.L."/>
            <person name="Berriman M."/>
            <person name="Tomley F."/>
            <person name="Pain A."/>
        </authorList>
    </citation>
    <scope>NUCLEOTIDE SEQUENCE [LARGE SCALE GENOMIC DNA]</scope>
    <source>
        <strain evidence="2">Houghton</strain>
    </source>
</reference>
<dbReference type="OrthoDB" id="345269at2759"/>
<name>U6KW57_EIMTE</name>
<dbReference type="AlphaFoldDB" id="U6KW57"/>